<evidence type="ECO:0000256" key="1">
    <source>
        <dbReference type="ARBA" id="ARBA00006638"/>
    </source>
</evidence>
<reference evidence="8 9" key="1">
    <citation type="submission" date="2013-12" db="EMBL/GenBank/DDBJ databases">
        <title>The Genome Sequence of Candida albicans P78048.</title>
        <authorList>
            <consortium name="The Broad Institute Genome Sequencing Platform"/>
            <consortium name="The Broad Institute Genome Sequencing Center for Infectious Disease"/>
            <person name="Cuomo C."/>
            <person name="Bennett R."/>
            <person name="Hirakawa M."/>
            <person name="Noverr M."/>
            <person name="Mitchell A."/>
            <person name="Young S.K."/>
            <person name="Zeng Q."/>
            <person name="Gargeya S."/>
            <person name="Fitzgerald M."/>
            <person name="Abouelleil A."/>
            <person name="Alvarado L."/>
            <person name="Berlin A.M."/>
            <person name="Chapman S.B."/>
            <person name="Dewar J."/>
            <person name="Goldberg J."/>
            <person name="Griggs A."/>
            <person name="Gujja S."/>
            <person name="Hansen M."/>
            <person name="Howarth C."/>
            <person name="Imamovic A."/>
            <person name="Larimer J."/>
            <person name="McCowan C."/>
            <person name="Murphy C."/>
            <person name="Pearson M."/>
            <person name="Priest M."/>
            <person name="Roberts A."/>
            <person name="Saif S."/>
            <person name="Shea T."/>
            <person name="Sykes S."/>
            <person name="Wortman J."/>
            <person name="Nusbaum C."/>
            <person name="Birren B."/>
        </authorList>
    </citation>
    <scope>NUCLEOTIDE SEQUENCE [LARGE SCALE GENOMIC DNA]</scope>
    <source>
        <strain evidence="8 9">P78048</strain>
    </source>
</reference>
<dbReference type="GO" id="GO:0006312">
    <property type="term" value="P:mitotic recombination"/>
    <property type="evidence" value="ECO:0007669"/>
    <property type="project" value="TreeGrafter"/>
</dbReference>
<feature type="region of interest" description="Disordered" evidence="7">
    <location>
        <begin position="368"/>
        <end position="412"/>
    </location>
</feature>
<protein>
    <recommendedName>
        <fullName evidence="6">DNA repair and recombination protein RAD52</fullName>
    </recommendedName>
</protein>
<dbReference type="PANTHER" id="PTHR12132">
    <property type="entry name" value="DNA REPAIR AND RECOMBINATION PROTEIN RAD52, RAD59"/>
    <property type="match status" value="1"/>
</dbReference>
<feature type="compositionally biased region" description="Low complexity" evidence="7">
    <location>
        <begin position="259"/>
        <end position="279"/>
    </location>
</feature>
<evidence type="ECO:0000256" key="3">
    <source>
        <dbReference type="ARBA" id="ARBA00023172"/>
    </source>
</evidence>
<dbReference type="GO" id="GO:0003697">
    <property type="term" value="F:single-stranded DNA binding"/>
    <property type="evidence" value="ECO:0007669"/>
    <property type="project" value="UniProtKB-ARBA"/>
</dbReference>
<evidence type="ECO:0000256" key="4">
    <source>
        <dbReference type="ARBA" id="ARBA00023204"/>
    </source>
</evidence>
<comment type="similarity">
    <text evidence="1">Belongs to the RAD52 family.</text>
</comment>
<dbReference type="InterPro" id="IPR042525">
    <property type="entry name" value="Rad52_Rad59_Rad22_sf"/>
</dbReference>
<evidence type="ECO:0000313" key="9">
    <source>
        <dbReference type="Proteomes" id="UP000030161"/>
    </source>
</evidence>
<dbReference type="GO" id="GO:0045002">
    <property type="term" value="P:double-strand break repair via single-strand annealing"/>
    <property type="evidence" value="ECO:0007669"/>
    <property type="project" value="InterPro"/>
</dbReference>
<feature type="region of interest" description="Disordered" evidence="7">
    <location>
        <begin position="243"/>
        <end position="292"/>
    </location>
</feature>
<dbReference type="Gene3D" id="3.30.390.80">
    <property type="entry name" value="DNA repair protein Rad52/59/22"/>
    <property type="match status" value="1"/>
</dbReference>
<dbReference type="Proteomes" id="UP000030161">
    <property type="component" value="Unassembled WGS sequence"/>
</dbReference>
<dbReference type="SUPFAM" id="SSF54768">
    <property type="entry name" value="dsRNA-binding domain-like"/>
    <property type="match status" value="1"/>
</dbReference>
<feature type="region of interest" description="Disordered" evidence="7">
    <location>
        <begin position="526"/>
        <end position="564"/>
    </location>
</feature>
<feature type="compositionally biased region" description="Polar residues" evidence="7">
    <location>
        <begin position="474"/>
        <end position="499"/>
    </location>
</feature>
<evidence type="ECO:0000313" key="8">
    <source>
        <dbReference type="EMBL" id="KGR07276.1"/>
    </source>
</evidence>
<evidence type="ECO:0000256" key="2">
    <source>
        <dbReference type="ARBA" id="ARBA00022763"/>
    </source>
</evidence>
<dbReference type="FunFam" id="3.30.390.80:FF:000001">
    <property type="entry name" value="DNA repair protein RAD52 homolog"/>
    <property type="match status" value="1"/>
</dbReference>
<dbReference type="InterPro" id="IPR007232">
    <property type="entry name" value="Rad52_Rad59_Rad22"/>
</dbReference>
<keyword evidence="2" id="KW-0227">DNA damage</keyword>
<dbReference type="InterPro" id="IPR004585">
    <property type="entry name" value="DNA_recomb/repair_Rad52"/>
</dbReference>
<dbReference type="AlphaFoldDB" id="A0AB34PNJ4"/>
<dbReference type="EMBL" id="AJIX01000033">
    <property type="protein sequence ID" value="KGR07276.1"/>
    <property type="molecule type" value="Genomic_DNA"/>
</dbReference>
<dbReference type="NCBIfam" id="TIGR00607">
    <property type="entry name" value="rad52"/>
    <property type="match status" value="1"/>
</dbReference>
<gene>
    <name evidence="8" type="ORF">MG3_04552</name>
</gene>
<dbReference type="GO" id="GO:0000730">
    <property type="term" value="P:DNA recombinase assembly"/>
    <property type="evidence" value="ECO:0007669"/>
    <property type="project" value="InterPro"/>
</dbReference>
<sequence length="564" mass="62972">MNSRPAPPQPRPPQQQPQQPQQPQPNQQRLPFRPDESRARRLNQPLEQHANPINPSNFAAREYTEQEHKDIQTKLNKSLGPEFISYRDGPGGTRVQYIEGWKILNLANEIFGFNGWNSQIVSCQVDFLDTHGGSGKFSVGISMVVRITIRDGTFHEDVGYGSIENCRSKILALERCKKEALTDGLKRCLRCFGNVLGNCLYDKTIVAQMKKLKKFPIEFDPNDYYRDPLLVERERKKNIIEKQHEEQKRQQEDASRLDNSGQHVQHQQQNNSNVVSNGSIPVNGQQNHQNKGSDIVEPLEANQGNTRTGQVPQLSHHAAAFVTPKSPTKVVSYVPTSKEAEELDDSFMFSDDIFDGESQSIYYPPEVREHEQNQQQQKEENQGVARNGATKETTNNGRSENRPQNESMAVDQNPPVLMNAFVTAKSAEVLQQSPTVEAAAKNIVQFDPKFVSPNMRRTVDPTKSVPIKRSDIKNSVATTPSPLGVNTSSNRINKPMITSNNNNNINNMGKRIGMPPQPRTNKLVNSGNNPSSGIPHTVSTSVNGASGNENVENNSTIANTTVNQ</sequence>
<proteinExistence type="inferred from homology"/>
<dbReference type="InterPro" id="IPR041247">
    <property type="entry name" value="Rad52_fam"/>
</dbReference>
<keyword evidence="3" id="KW-0233">DNA recombination</keyword>
<dbReference type="GO" id="GO:0005634">
    <property type="term" value="C:nucleus"/>
    <property type="evidence" value="ECO:0007669"/>
    <property type="project" value="InterPro"/>
</dbReference>
<accession>A0AB34PNJ4</accession>
<evidence type="ECO:0000256" key="7">
    <source>
        <dbReference type="SAM" id="MobiDB-lite"/>
    </source>
</evidence>
<comment type="function">
    <text evidence="5">Involved in DNA double-strand break (DSB) repair and recombination. Promotes the annealing of complementary single-stranded DNA and by stimulation of the RAD51 recombinase.</text>
</comment>
<feature type="region of interest" description="Disordered" evidence="7">
    <location>
        <begin position="474"/>
        <end position="506"/>
    </location>
</feature>
<evidence type="ECO:0000256" key="6">
    <source>
        <dbReference type="ARBA" id="ARBA00041062"/>
    </source>
</evidence>
<keyword evidence="4" id="KW-0234">DNA repair</keyword>
<name>A0AB34PNJ4_CANAX</name>
<comment type="caution">
    <text evidence="8">The sequence shown here is derived from an EMBL/GenBank/DDBJ whole genome shotgun (WGS) entry which is preliminary data.</text>
</comment>
<feature type="compositionally biased region" description="Polar residues" evidence="7">
    <location>
        <begin position="390"/>
        <end position="407"/>
    </location>
</feature>
<feature type="compositionally biased region" description="Basic and acidic residues" evidence="7">
    <location>
        <begin position="368"/>
        <end position="381"/>
    </location>
</feature>
<feature type="compositionally biased region" description="Basic and acidic residues" evidence="7">
    <location>
        <begin position="243"/>
        <end position="256"/>
    </location>
</feature>
<dbReference type="PANTHER" id="PTHR12132:SF1">
    <property type="entry name" value="DNA REPAIR PROTEIN RAD52 HOMOLOG"/>
    <property type="match status" value="1"/>
</dbReference>
<organism evidence="8 9">
    <name type="scientific">Candida albicans P78048</name>
    <dbReference type="NCBI Taxonomy" id="1094989"/>
    <lineage>
        <taxon>Eukaryota</taxon>
        <taxon>Fungi</taxon>
        <taxon>Dikarya</taxon>
        <taxon>Ascomycota</taxon>
        <taxon>Saccharomycotina</taxon>
        <taxon>Pichiomycetes</taxon>
        <taxon>Debaryomycetaceae</taxon>
        <taxon>Candida/Lodderomyces clade</taxon>
        <taxon>Candida</taxon>
    </lineage>
</organism>
<feature type="region of interest" description="Disordered" evidence="7">
    <location>
        <begin position="1"/>
        <end position="56"/>
    </location>
</feature>
<feature type="compositionally biased region" description="Polar residues" evidence="7">
    <location>
        <begin position="280"/>
        <end position="292"/>
    </location>
</feature>
<feature type="compositionally biased region" description="Pro residues" evidence="7">
    <location>
        <begin position="1"/>
        <end position="23"/>
    </location>
</feature>
<dbReference type="Pfam" id="PF04098">
    <property type="entry name" value="Rad52_Rad22"/>
    <property type="match status" value="1"/>
</dbReference>
<evidence type="ECO:0000256" key="5">
    <source>
        <dbReference type="ARBA" id="ARBA00037138"/>
    </source>
</evidence>